<accession>A0A1D1ZAX1</accession>
<keyword evidence="4" id="KW-0539">Nucleus</keyword>
<evidence type="ECO:0000256" key="2">
    <source>
        <dbReference type="ARBA" id="ARBA00006856"/>
    </source>
</evidence>
<reference evidence="7" key="1">
    <citation type="submission" date="2015-07" db="EMBL/GenBank/DDBJ databases">
        <title>Transcriptome Assembly of Anthurium amnicola.</title>
        <authorList>
            <person name="Suzuki J."/>
        </authorList>
    </citation>
    <scope>NUCLEOTIDE SEQUENCE</scope>
</reference>
<dbReference type="AlphaFoldDB" id="A0A1D1ZAX1"/>
<dbReference type="GO" id="GO:0003723">
    <property type="term" value="F:RNA binding"/>
    <property type="evidence" value="ECO:0007669"/>
    <property type="project" value="InterPro"/>
</dbReference>
<dbReference type="GO" id="GO:0042274">
    <property type="term" value="P:ribosomal small subunit biogenesis"/>
    <property type="evidence" value="ECO:0007669"/>
    <property type="project" value="TreeGrafter"/>
</dbReference>
<dbReference type="GO" id="GO:0005730">
    <property type="term" value="C:nucleolus"/>
    <property type="evidence" value="ECO:0007669"/>
    <property type="project" value="UniProtKB-SubCell"/>
</dbReference>
<feature type="compositionally biased region" description="Low complexity" evidence="5">
    <location>
        <begin position="54"/>
        <end position="63"/>
    </location>
</feature>
<feature type="compositionally biased region" description="Basic residues" evidence="5">
    <location>
        <begin position="304"/>
        <end position="316"/>
    </location>
</feature>
<dbReference type="EMBL" id="GDJX01003898">
    <property type="protein sequence ID" value="JAT64038.1"/>
    <property type="molecule type" value="Transcribed_RNA"/>
</dbReference>
<feature type="domain" description="MI" evidence="6">
    <location>
        <begin position="671"/>
        <end position="787"/>
    </location>
</feature>
<name>A0A1D1ZAX1_9ARAE</name>
<evidence type="ECO:0000259" key="6">
    <source>
        <dbReference type="PROSITE" id="PS51366"/>
    </source>
</evidence>
<dbReference type="SMART" id="SM00544">
    <property type="entry name" value="MA3"/>
    <property type="match status" value="1"/>
</dbReference>
<keyword evidence="3" id="KW-0810">Translation regulation</keyword>
<evidence type="ECO:0000256" key="4">
    <source>
        <dbReference type="ARBA" id="ARBA00023242"/>
    </source>
</evidence>
<dbReference type="PROSITE" id="PS51366">
    <property type="entry name" value="MI"/>
    <property type="match status" value="1"/>
</dbReference>
<dbReference type="SUPFAM" id="SSF48371">
    <property type="entry name" value="ARM repeat"/>
    <property type="match status" value="1"/>
</dbReference>
<dbReference type="InterPro" id="IPR016024">
    <property type="entry name" value="ARM-type_fold"/>
</dbReference>
<feature type="region of interest" description="Disordered" evidence="5">
    <location>
        <begin position="110"/>
        <end position="172"/>
    </location>
</feature>
<proteinExistence type="inferred from homology"/>
<evidence type="ECO:0000256" key="5">
    <source>
        <dbReference type="SAM" id="MobiDB-lite"/>
    </source>
</evidence>
<dbReference type="SMART" id="SM00543">
    <property type="entry name" value="MIF4G"/>
    <property type="match status" value="1"/>
</dbReference>
<evidence type="ECO:0000313" key="7">
    <source>
        <dbReference type="EMBL" id="JAT64038.1"/>
    </source>
</evidence>
<feature type="non-terminal residue" evidence="7">
    <location>
        <position position="1"/>
    </location>
</feature>
<dbReference type="GO" id="GO:0006417">
    <property type="term" value="P:regulation of translation"/>
    <property type="evidence" value="ECO:0007669"/>
    <property type="project" value="UniProtKB-KW"/>
</dbReference>
<comment type="subcellular location">
    <subcellularLocation>
        <location evidence="1">Nucleus</location>
        <location evidence="1">Nucleolus</location>
    </subcellularLocation>
</comment>
<sequence>GNYPFAPLNFGLLPPLRSPHATSPPLPQVVPRRRQQSSTTTPAVSSPGRRCRRTATPSATARRSPGHRAPSRVRVSVLSFLHPPPHRPPPALQVITDLWFRDQAVMRVAMGGRRRSKRWREGATDDGLAQKSHKERRKEDRRGKKQQRAQSWIQHQDARKEKKKRNMAVESKRVPSLEFTKNVQPDEGLVSSSNMKSIANVGMKGEMKALKMKAEVKNKRKNKKKTKFEEFVEMEMNKHRASDEFDMEMEKKLAKKLKVKDGKLGGFDDGLDVLLDGIPSAFGSVLGGGVLDHGENTLEEIHKHVSSNKKRKRKKSPGIVEKNADSEAHFDATVEGLTQQADAVEEPLAKRSAVDRTAKYVAPHLRSHSTNESQEVSQIRRRVRGLLNRLSESNVESITQEVAAMCQSVGRSTGFQVIIQEVLSSCSSGPRGNEQYAAVFAAFVAGMACLVGIDFSAKLVASLAKSFEDEYMKEDTLSLRNLTLLLSYLYIFGVCASDLIYDFLCVLSKRLTELDVSTILTILQCCGMKLRGDDPIAMKEFVLSIQGRVNELKSLCSSTQDGQQRINGKRMEFMLETICDIKNNKKKSKEDPAHHTRIKKWLQKLRADDILLRSLKWSKLLDPEKKGQWWLSGEIPSTLDDLKEVASAIDRLVPEAQKLIQLAATQRMNTDVRRAIFCIIMSSEDYIDAFEKILRLDLSGKQDREIMRVLVDCCLQEKVFNKYYAVLASKLCSHDKNHKFTLQYCLWDHFKELDSMELNRSMNLARFTAEMLTSFALSLAILKSIDLADPKHLTPRKIMHFRKLFEAIFENSDAVIWNMFTRIAAVPELETLRNSLEFFIKQYVVSGSSVESVPAKFKIAKKALQNVSGVLK</sequence>
<feature type="region of interest" description="Disordered" evidence="5">
    <location>
        <begin position="14"/>
        <end position="71"/>
    </location>
</feature>
<protein>
    <submittedName>
        <fullName evidence="7">Nucleolar MIF4G domain-containing protein 1</fullName>
    </submittedName>
</protein>
<comment type="similarity">
    <text evidence="2">Belongs to the CWC22 family.</text>
</comment>
<dbReference type="PANTHER" id="PTHR18034">
    <property type="entry name" value="CELL CYCLE CONTROL PROTEIN CWF22-RELATED"/>
    <property type="match status" value="1"/>
</dbReference>
<evidence type="ECO:0000256" key="3">
    <source>
        <dbReference type="ARBA" id="ARBA00022845"/>
    </source>
</evidence>
<dbReference type="Pfam" id="PF02854">
    <property type="entry name" value="MIF4G"/>
    <property type="match status" value="1"/>
</dbReference>
<dbReference type="Pfam" id="PF02847">
    <property type="entry name" value="MA3"/>
    <property type="match status" value="1"/>
</dbReference>
<evidence type="ECO:0000256" key="1">
    <source>
        <dbReference type="ARBA" id="ARBA00004604"/>
    </source>
</evidence>
<dbReference type="Gene3D" id="1.25.40.180">
    <property type="match status" value="1"/>
</dbReference>
<organism evidence="7">
    <name type="scientific">Anthurium amnicola</name>
    <dbReference type="NCBI Taxonomy" id="1678845"/>
    <lineage>
        <taxon>Eukaryota</taxon>
        <taxon>Viridiplantae</taxon>
        <taxon>Streptophyta</taxon>
        <taxon>Embryophyta</taxon>
        <taxon>Tracheophyta</taxon>
        <taxon>Spermatophyta</taxon>
        <taxon>Magnoliopsida</taxon>
        <taxon>Liliopsida</taxon>
        <taxon>Araceae</taxon>
        <taxon>Pothoideae</taxon>
        <taxon>Potheae</taxon>
        <taxon>Anthurium</taxon>
    </lineage>
</organism>
<dbReference type="InterPro" id="IPR003891">
    <property type="entry name" value="Initiation_fac_eIF4g_MI"/>
</dbReference>
<dbReference type="InterPro" id="IPR050781">
    <property type="entry name" value="CWC22_splicing_factor"/>
</dbReference>
<dbReference type="InterPro" id="IPR003890">
    <property type="entry name" value="MIF4G-like_typ-3"/>
</dbReference>
<dbReference type="FunFam" id="1.25.40.180:FF:000043">
    <property type="entry name" value="MIF4G domain-containing protein / MA3 domain-containing protein"/>
    <property type="match status" value="1"/>
</dbReference>
<gene>
    <name evidence="7" type="primary">Nom1_1</name>
    <name evidence="7" type="ORF">g.95142</name>
</gene>
<feature type="region of interest" description="Disordered" evidence="5">
    <location>
        <begin position="303"/>
        <end position="327"/>
    </location>
</feature>
<dbReference type="PANTHER" id="PTHR18034:SF4">
    <property type="entry name" value="NUCLEOLAR MIF4G DOMAIN-CONTAINING PROTEIN 1"/>
    <property type="match status" value="1"/>
</dbReference>